<sequence>MASLKRKLHVVPDSVSAEDTDFLFGGQNDQFGCPPLDPASNFTRFLPPNAVDTPETLFMPSLNKCAFPAPRFTRRSNKSEFLIYTDGACSENGNKDARGGCAFVFRPETSISFIQSQTSSDHPTSDFNLHKLGSCYFRLEARGPTGEARLQTSNRAELRAVIAALRFRAWKHEGCKRIVIATDSSYVVNGSTEWLKKWARNGWQTSTRNPVKNQDLWKALIKDREKWSRAGVEVQFWHIPRKLNTIADRLAKSATALTDREDWAEIQGITC</sequence>
<evidence type="ECO:0000256" key="7">
    <source>
        <dbReference type="ARBA" id="ARBA00022801"/>
    </source>
</evidence>
<dbReference type="Gene3D" id="3.30.420.10">
    <property type="entry name" value="Ribonuclease H-like superfamily/Ribonuclease H"/>
    <property type="match status" value="1"/>
</dbReference>
<keyword evidence="4" id="KW-0540">Nuclease</keyword>
<dbReference type="EC" id="3.1.26.4" evidence="3"/>
<dbReference type="GO" id="GO:0043137">
    <property type="term" value="P:DNA replication, removal of RNA primer"/>
    <property type="evidence" value="ECO:0007669"/>
    <property type="project" value="TreeGrafter"/>
</dbReference>
<keyword evidence="6" id="KW-0255">Endonuclease</keyword>
<comment type="similarity">
    <text evidence="2">Belongs to the RNase H family.</text>
</comment>
<dbReference type="GO" id="GO:0004523">
    <property type="term" value="F:RNA-DNA hybrid ribonuclease activity"/>
    <property type="evidence" value="ECO:0007669"/>
    <property type="project" value="UniProtKB-EC"/>
</dbReference>
<proteinExistence type="inferred from homology"/>
<dbReference type="InterPro" id="IPR002156">
    <property type="entry name" value="RNaseH_domain"/>
</dbReference>
<dbReference type="InterPro" id="IPR012337">
    <property type="entry name" value="RNaseH-like_sf"/>
</dbReference>
<name>A0A8K0R3N9_9PLEO</name>
<evidence type="ECO:0000259" key="8">
    <source>
        <dbReference type="PROSITE" id="PS50879"/>
    </source>
</evidence>
<dbReference type="GO" id="GO:0003676">
    <property type="term" value="F:nucleic acid binding"/>
    <property type="evidence" value="ECO:0007669"/>
    <property type="project" value="InterPro"/>
</dbReference>
<evidence type="ECO:0000313" key="10">
    <source>
        <dbReference type="Proteomes" id="UP000813461"/>
    </source>
</evidence>
<dbReference type="GO" id="GO:0046872">
    <property type="term" value="F:metal ion binding"/>
    <property type="evidence" value="ECO:0007669"/>
    <property type="project" value="UniProtKB-KW"/>
</dbReference>
<dbReference type="InterPro" id="IPR050092">
    <property type="entry name" value="RNase_H"/>
</dbReference>
<dbReference type="PROSITE" id="PS50879">
    <property type="entry name" value="RNASE_H_1"/>
    <property type="match status" value="1"/>
</dbReference>
<dbReference type="Pfam" id="PF00075">
    <property type="entry name" value="RNase_H"/>
    <property type="match status" value="1"/>
</dbReference>
<dbReference type="CDD" id="cd13934">
    <property type="entry name" value="RNase_H_Dikarya_like"/>
    <property type="match status" value="1"/>
</dbReference>
<dbReference type="EMBL" id="JAGMVJ010000014">
    <property type="protein sequence ID" value="KAH7082458.1"/>
    <property type="molecule type" value="Genomic_DNA"/>
</dbReference>
<evidence type="ECO:0000256" key="3">
    <source>
        <dbReference type="ARBA" id="ARBA00012180"/>
    </source>
</evidence>
<comment type="caution">
    <text evidence="9">The sequence shown here is derived from an EMBL/GenBank/DDBJ whole genome shotgun (WGS) entry which is preliminary data.</text>
</comment>
<evidence type="ECO:0000256" key="5">
    <source>
        <dbReference type="ARBA" id="ARBA00022723"/>
    </source>
</evidence>
<protein>
    <recommendedName>
        <fullName evidence="3">ribonuclease H</fullName>
        <ecNumber evidence="3">3.1.26.4</ecNumber>
    </recommendedName>
</protein>
<organism evidence="9 10">
    <name type="scientific">Paraphoma chrysanthemicola</name>
    <dbReference type="NCBI Taxonomy" id="798071"/>
    <lineage>
        <taxon>Eukaryota</taxon>
        <taxon>Fungi</taxon>
        <taxon>Dikarya</taxon>
        <taxon>Ascomycota</taxon>
        <taxon>Pezizomycotina</taxon>
        <taxon>Dothideomycetes</taxon>
        <taxon>Pleosporomycetidae</taxon>
        <taxon>Pleosporales</taxon>
        <taxon>Pleosporineae</taxon>
        <taxon>Phaeosphaeriaceae</taxon>
        <taxon>Paraphoma</taxon>
    </lineage>
</organism>
<dbReference type="SUPFAM" id="SSF53098">
    <property type="entry name" value="Ribonuclease H-like"/>
    <property type="match status" value="1"/>
</dbReference>
<dbReference type="InterPro" id="IPR036397">
    <property type="entry name" value="RNaseH_sf"/>
</dbReference>
<accession>A0A8K0R3N9</accession>
<evidence type="ECO:0000256" key="1">
    <source>
        <dbReference type="ARBA" id="ARBA00000077"/>
    </source>
</evidence>
<dbReference type="Proteomes" id="UP000813461">
    <property type="component" value="Unassembled WGS sequence"/>
</dbReference>
<evidence type="ECO:0000256" key="2">
    <source>
        <dbReference type="ARBA" id="ARBA00005300"/>
    </source>
</evidence>
<dbReference type="AlphaFoldDB" id="A0A8K0R3N9"/>
<gene>
    <name evidence="9" type="ORF">FB567DRAFT_531289</name>
</gene>
<dbReference type="OrthoDB" id="245563at2759"/>
<comment type="catalytic activity">
    <reaction evidence="1">
        <text>Endonucleolytic cleavage to 5'-phosphomonoester.</text>
        <dbReference type="EC" id="3.1.26.4"/>
    </reaction>
</comment>
<keyword evidence="7" id="KW-0378">Hydrolase</keyword>
<dbReference type="PANTHER" id="PTHR10642">
    <property type="entry name" value="RIBONUCLEASE H1"/>
    <property type="match status" value="1"/>
</dbReference>
<keyword evidence="10" id="KW-1185">Reference proteome</keyword>
<evidence type="ECO:0000313" key="9">
    <source>
        <dbReference type="EMBL" id="KAH7082458.1"/>
    </source>
</evidence>
<evidence type="ECO:0000256" key="6">
    <source>
        <dbReference type="ARBA" id="ARBA00022759"/>
    </source>
</evidence>
<dbReference type="PANTHER" id="PTHR10642:SF26">
    <property type="entry name" value="RIBONUCLEASE H1"/>
    <property type="match status" value="1"/>
</dbReference>
<reference evidence="9" key="1">
    <citation type="journal article" date="2021" name="Nat. Commun.">
        <title>Genetic determinants of endophytism in the Arabidopsis root mycobiome.</title>
        <authorList>
            <person name="Mesny F."/>
            <person name="Miyauchi S."/>
            <person name="Thiergart T."/>
            <person name="Pickel B."/>
            <person name="Atanasova L."/>
            <person name="Karlsson M."/>
            <person name="Huettel B."/>
            <person name="Barry K.W."/>
            <person name="Haridas S."/>
            <person name="Chen C."/>
            <person name="Bauer D."/>
            <person name="Andreopoulos W."/>
            <person name="Pangilinan J."/>
            <person name="LaButti K."/>
            <person name="Riley R."/>
            <person name="Lipzen A."/>
            <person name="Clum A."/>
            <person name="Drula E."/>
            <person name="Henrissat B."/>
            <person name="Kohler A."/>
            <person name="Grigoriev I.V."/>
            <person name="Martin F.M."/>
            <person name="Hacquard S."/>
        </authorList>
    </citation>
    <scope>NUCLEOTIDE SEQUENCE</scope>
    <source>
        <strain evidence="9">MPI-SDFR-AT-0120</strain>
    </source>
</reference>
<feature type="domain" description="RNase H type-1" evidence="8">
    <location>
        <begin position="77"/>
        <end position="256"/>
    </location>
</feature>
<evidence type="ECO:0000256" key="4">
    <source>
        <dbReference type="ARBA" id="ARBA00022722"/>
    </source>
</evidence>
<keyword evidence="5" id="KW-0479">Metal-binding</keyword>